<evidence type="ECO:0000256" key="2">
    <source>
        <dbReference type="ARBA" id="ARBA00022679"/>
    </source>
</evidence>
<dbReference type="AlphaFoldDB" id="A0A2A6D251"/>
<reference evidence="4" key="1">
    <citation type="journal article" date="2008" name="Nat. Genet.">
        <title>The Pristionchus pacificus genome provides a unique perspective on nematode lifestyle and parasitism.</title>
        <authorList>
            <person name="Dieterich C."/>
            <person name="Clifton S.W."/>
            <person name="Schuster L.N."/>
            <person name="Chinwalla A."/>
            <person name="Delehaunty K."/>
            <person name="Dinkelacker I."/>
            <person name="Fulton L."/>
            <person name="Fulton R."/>
            <person name="Godfrey J."/>
            <person name="Minx P."/>
            <person name="Mitreva M."/>
            <person name="Roeseler W."/>
            <person name="Tian H."/>
            <person name="Witte H."/>
            <person name="Yang S.P."/>
            <person name="Wilson R.K."/>
            <person name="Sommer R.J."/>
        </authorList>
    </citation>
    <scope>NUCLEOTIDE SEQUENCE [LARGE SCALE GENOMIC DNA]</scope>
    <source>
        <strain evidence="4">PS312</strain>
    </source>
</reference>
<protein>
    <submittedName>
        <fullName evidence="3">Sulfotransfer_1 domain-containing protein</fullName>
    </submittedName>
</protein>
<dbReference type="Proteomes" id="UP000005239">
    <property type="component" value="Unassembled WGS sequence"/>
</dbReference>
<reference evidence="3" key="2">
    <citation type="submission" date="2022-06" db="UniProtKB">
        <authorList>
            <consortium name="EnsemblMetazoa"/>
        </authorList>
    </citation>
    <scope>IDENTIFICATION</scope>
    <source>
        <strain evidence="3">PS312</strain>
    </source>
</reference>
<keyword evidence="4" id="KW-1185">Reference proteome</keyword>
<dbReference type="InterPro" id="IPR027417">
    <property type="entry name" value="P-loop_NTPase"/>
</dbReference>
<dbReference type="GO" id="GO:0008146">
    <property type="term" value="F:sulfotransferase activity"/>
    <property type="evidence" value="ECO:0000318"/>
    <property type="project" value="GO_Central"/>
</dbReference>
<dbReference type="GO" id="GO:0051923">
    <property type="term" value="P:sulfation"/>
    <property type="evidence" value="ECO:0000318"/>
    <property type="project" value="GO_Central"/>
</dbReference>
<sequence length="312" mass="36026">MSLCDASNDLKAQYLASIPLATVWEGQILPGGITTPEKMKAMQDMVFDENDIVIVSYPKSGTTWVSEVLSAIAYGGDTERLKKIRLDERVPWMEMDYRCLDPNSPAQSSAKGPIREGKKQIWFTHLHLDYLPPSVREGKCKIVYVARNPKDNAVSYFHFHRLTTFMGLQKDMKWNDYFPLFCSGDICVGNWFKHTLDYWKFSQNNPNAKFVVYEDLKRDLMGEMKSLEEFVGISLTVDQRTEVVKHCSFDSMKNNKMTNKEGLVLFDHGETKFMRKGIVGDWKNYFTVAQNEAFDELYKKKMEGSGLNFEFE</sequence>
<dbReference type="PANTHER" id="PTHR11783">
    <property type="entry name" value="SULFOTRANSFERASE SULT"/>
    <property type="match status" value="1"/>
</dbReference>
<dbReference type="SUPFAM" id="SSF52540">
    <property type="entry name" value="P-loop containing nucleoside triphosphate hydrolases"/>
    <property type="match status" value="1"/>
</dbReference>
<dbReference type="InterPro" id="IPR000863">
    <property type="entry name" value="Sulfotransferase_dom"/>
</dbReference>
<proteinExistence type="inferred from homology"/>
<evidence type="ECO:0000313" key="3">
    <source>
        <dbReference type="EnsemblMetazoa" id="PPA20882.1"/>
    </source>
</evidence>
<accession>A0A2A6D251</accession>
<evidence type="ECO:0000256" key="1">
    <source>
        <dbReference type="ARBA" id="ARBA00005771"/>
    </source>
</evidence>
<dbReference type="Gene3D" id="3.40.50.300">
    <property type="entry name" value="P-loop containing nucleotide triphosphate hydrolases"/>
    <property type="match status" value="1"/>
</dbReference>
<dbReference type="EnsemblMetazoa" id="PPA20882.1">
    <property type="protein sequence ID" value="PPA20882.1"/>
    <property type="gene ID" value="WBGene00110436"/>
</dbReference>
<name>A0A2A6D251_PRIPA</name>
<dbReference type="OrthoDB" id="205623at2759"/>
<accession>A0A8R1YF20</accession>
<evidence type="ECO:0000313" key="4">
    <source>
        <dbReference type="Proteomes" id="UP000005239"/>
    </source>
</evidence>
<keyword evidence="2" id="KW-0808">Transferase</keyword>
<dbReference type="Pfam" id="PF00685">
    <property type="entry name" value="Sulfotransfer_1"/>
    <property type="match status" value="1"/>
</dbReference>
<gene>
    <name evidence="3" type="primary">WBGene00110436</name>
</gene>
<organism evidence="3 4">
    <name type="scientific">Pristionchus pacificus</name>
    <name type="common">Parasitic nematode worm</name>
    <dbReference type="NCBI Taxonomy" id="54126"/>
    <lineage>
        <taxon>Eukaryota</taxon>
        <taxon>Metazoa</taxon>
        <taxon>Ecdysozoa</taxon>
        <taxon>Nematoda</taxon>
        <taxon>Chromadorea</taxon>
        <taxon>Rhabditida</taxon>
        <taxon>Rhabditina</taxon>
        <taxon>Diplogasteromorpha</taxon>
        <taxon>Diplogasteroidea</taxon>
        <taxon>Neodiplogasteridae</taxon>
        <taxon>Pristionchus</taxon>
    </lineage>
</organism>
<dbReference type="GO" id="GO:0005737">
    <property type="term" value="C:cytoplasm"/>
    <property type="evidence" value="ECO:0000318"/>
    <property type="project" value="GO_Central"/>
</dbReference>
<comment type="similarity">
    <text evidence="1">Belongs to the sulfotransferase 1 family.</text>
</comment>